<protein>
    <submittedName>
        <fullName evidence="1">Uncharacterized protein</fullName>
    </submittedName>
</protein>
<organism evidence="1 2">
    <name type="scientific">Pleurodeles waltl</name>
    <name type="common">Iberian ribbed newt</name>
    <dbReference type="NCBI Taxonomy" id="8319"/>
    <lineage>
        <taxon>Eukaryota</taxon>
        <taxon>Metazoa</taxon>
        <taxon>Chordata</taxon>
        <taxon>Craniata</taxon>
        <taxon>Vertebrata</taxon>
        <taxon>Euteleostomi</taxon>
        <taxon>Amphibia</taxon>
        <taxon>Batrachia</taxon>
        <taxon>Caudata</taxon>
        <taxon>Salamandroidea</taxon>
        <taxon>Salamandridae</taxon>
        <taxon>Pleurodelinae</taxon>
        <taxon>Pleurodeles</taxon>
    </lineage>
</organism>
<keyword evidence="2" id="KW-1185">Reference proteome</keyword>
<reference evidence="1" key="1">
    <citation type="journal article" date="2022" name="bioRxiv">
        <title>Sequencing and chromosome-scale assembly of the giantPleurodeles waltlgenome.</title>
        <authorList>
            <person name="Brown T."/>
            <person name="Elewa A."/>
            <person name="Iarovenko S."/>
            <person name="Subramanian E."/>
            <person name="Araus A.J."/>
            <person name="Petzold A."/>
            <person name="Susuki M."/>
            <person name="Suzuki K.-i.T."/>
            <person name="Hayashi T."/>
            <person name="Toyoda A."/>
            <person name="Oliveira C."/>
            <person name="Osipova E."/>
            <person name="Leigh N.D."/>
            <person name="Simon A."/>
            <person name="Yun M.H."/>
        </authorList>
    </citation>
    <scope>NUCLEOTIDE SEQUENCE</scope>
    <source>
        <strain evidence="1">20211129_DDA</strain>
        <tissue evidence="1">Liver</tissue>
    </source>
</reference>
<evidence type="ECO:0000313" key="1">
    <source>
        <dbReference type="EMBL" id="KAJ1160503.1"/>
    </source>
</evidence>
<dbReference type="Proteomes" id="UP001066276">
    <property type="component" value="Chromosome 4_2"/>
</dbReference>
<dbReference type="AlphaFoldDB" id="A0AAV7SBN9"/>
<proteinExistence type="predicted"/>
<accession>A0AAV7SBN9</accession>
<comment type="caution">
    <text evidence="1">The sequence shown here is derived from an EMBL/GenBank/DDBJ whole genome shotgun (WGS) entry which is preliminary data.</text>
</comment>
<dbReference type="EMBL" id="JANPWB010000008">
    <property type="protein sequence ID" value="KAJ1160503.1"/>
    <property type="molecule type" value="Genomic_DNA"/>
</dbReference>
<evidence type="ECO:0000313" key="2">
    <source>
        <dbReference type="Proteomes" id="UP001066276"/>
    </source>
</evidence>
<sequence>MGKIRCKKGVEAKDESIVSPWPGSQVTNRTHLMEKMGDPTLQEILQAITASREVLEGNIDAFAADLIILSDDHRRLGEKLTLAAKQIEEILPSVSNAAKTISKMEKQIHDLDLRAEDAEN</sequence>
<name>A0AAV7SBN9_PLEWA</name>
<gene>
    <name evidence="1" type="ORF">NDU88_001005</name>
</gene>